<dbReference type="PANTHER" id="PTHR43673:SF10">
    <property type="entry name" value="NADH DEHYDROGENASE_NAD(P)H NITROREDUCTASE XCC3605-RELATED"/>
    <property type="match status" value="1"/>
</dbReference>
<dbReference type="RefSeq" id="WP_107185863.1">
    <property type="nucleotide sequence ID" value="NZ_JAWQGC010000001.1"/>
</dbReference>
<comment type="similarity">
    <text evidence="1">Belongs to the nitroreductase family.</text>
</comment>
<evidence type="ECO:0000256" key="1">
    <source>
        <dbReference type="ARBA" id="ARBA00007118"/>
    </source>
</evidence>
<dbReference type="GO" id="GO:0016491">
    <property type="term" value="F:oxidoreductase activity"/>
    <property type="evidence" value="ECO:0007669"/>
    <property type="project" value="UniProtKB-KW"/>
</dbReference>
<dbReference type="Pfam" id="PF00881">
    <property type="entry name" value="Nitroreductase"/>
    <property type="match status" value="1"/>
</dbReference>
<keyword evidence="2" id="KW-0560">Oxidoreductase</keyword>
<dbReference type="AlphaFoldDB" id="A0A2T3KRD2"/>
<dbReference type="InterPro" id="IPR029479">
    <property type="entry name" value="Nitroreductase"/>
</dbReference>
<accession>A0A2T3KRD2</accession>
<dbReference type="SUPFAM" id="SSF55469">
    <property type="entry name" value="FMN-dependent nitroreductase-like"/>
    <property type="match status" value="1"/>
</dbReference>
<dbReference type="EMBL" id="PYNS01000025">
    <property type="protein sequence ID" value="PSV08847.1"/>
    <property type="molecule type" value="Genomic_DNA"/>
</dbReference>
<name>A0A2T3KRD2_PHOLD</name>
<evidence type="ECO:0000313" key="5">
    <source>
        <dbReference type="Proteomes" id="UP000240530"/>
    </source>
</evidence>
<evidence type="ECO:0000256" key="2">
    <source>
        <dbReference type="ARBA" id="ARBA00023002"/>
    </source>
</evidence>
<evidence type="ECO:0000313" key="4">
    <source>
        <dbReference type="EMBL" id="PSV08847.1"/>
    </source>
</evidence>
<dbReference type="PANTHER" id="PTHR43673">
    <property type="entry name" value="NAD(P)H NITROREDUCTASE YDGI-RELATED"/>
    <property type="match status" value="1"/>
</dbReference>
<dbReference type="Proteomes" id="UP000240530">
    <property type="component" value="Unassembled WGS sequence"/>
</dbReference>
<sequence>MIDTPEKERTVSEPQVTSPLTAASAADHYAELVHSRRSVRKYDAEADFDHDAVQRSLELATLSPNSSNMQLWQFHRVVSDNKREQLAQLCMGQNAAKTARELIVITTTPYKWKERAKRNAAQIREAFAGREDATSKRAVKYYEKLIPFVYRNDRFGIMGAIRKVLVAYLGRKKPMVREVSKADLRVCLHKSTSLAAMTFMTAMRAEGYDTCPMEGFDSKRAKTLLGLNPKDEITMIIGCGPRAEDGIYGDRHRVDNCEVIIKH</sequence>
<comment type="caution">
    <text evidence="4">The sequence shown here is derived from an EMBL/GenBank/DDBJ whole genome shotgun (WGS) entry which is preliminary data.</text>
</comment>
<feature type="domain" description="Nitroreductase" evidence="3">
    <location>
        <begin position="35"/>
        <end position="240"/>
    </location>
</feature>
<evidence type="ECO:0000259" key="3">
    <source>
        <dbReference type="Pfam" id="PF00881"/>
    </source>
</evidence>
<dbReference type="InterPro" id="IPR000415">
    <property type="entry name" value="Nitroreductase-like"/>
</dbReference>
<gene>
    <name evidence="4" type="ORF">C0W93_17630</name>
</gene>
<proteinExistence type="inferred from homology"/>
<protein>
    <submittedName>
        <fullName evidence="4">Nitroreductase family protein</fullName>
    </submittedName>
</protein>
<dbReference type="Gene3D" id="3.40.109.10">
    <property type="entry name" value="NADH Oxidase"/>
    <property type="match status" value="1"/>
</dbReference>
<reference evidence="4 5" key="1">
    <citation type="submission" date="2018-03" db="EMBL/GenBank/DDBJ databases">
        <title>Whole genome sequencing of Histamine producing bacteria.</title>
        <authorList>
            <person name="Butler K."/>
        </authorList>
    </citation>
    <scope>NUCLEOTIDE SEQUENCE [LARGE SCALE GENOMIC DNA]</scope>
    <source>
        <strain evidence="4 5">Res.4.1</strain>
    </source>
</reference>
<organism evidence="4 5">
    <name type="scientific">Photobacterium leiognathi subsp. mandapamensis</name>
    <name type="common">Photobacterium mandapamensis</name>
    <dbReference type="NCBI Taxonomy" id="48408"/>
    <lineage>
        <taxon>Bacteria</taxon>
        <taxon>Pseudomonadati</taxon>
        <taxon>Pseudomonadota</taxon>
        <taxon>Gammaproteobacteria</taxon>
        <taxon>Vibrionales</taxon>
        <taxon>Vibrionaceae</taxon>
        <taxon>Photobacterium</taxon>
    </lineage>
</organism>